<name>A0A512DM67_9PROT</name>
<accession>A0A512DM67</accession>
<feature type="transmembrane region" description="Helical" evidence="1">
    <location>
        <begin position="25"/>
        <end position="47"/>
    </location>
</feature>
<evidence type="ECO:0000313" key="2">
    <source>
        <dbReference type="EMBL" id="GEO37566.1"/>
    </source>
</evidence>
<feature type="transmembrane region" description="Helical" evidence="1">
    <location>
        <begin position="162"/>
        <end position="178"/>
    </location>
</feature>
<keyword evidence="1" id="KW-0472">Membrane</keyword>
<feature type="transmembrane region" description="Helical" evidence="1">
    <location>
        <begin position="443"/>
        <end position="464"/>
    </location>
</feature>
<evidence type="ECO:0008006" key="4">
    <source>
        <dbReference type="Google" id="ProtNLM"/>
    </source>
</evidence>
<feature type="transmembrane region" description="Helical" evidence="1">
    <location>
        <begin position="87"/>
        <end position="107"/>
    </location>
</feature>
<feature type="transmembrane region" description="Helical" evidence="1">
    <location>
        <begin position="141"/>
        <end position="157"/>
    </location>
</feature>
<feature type="transmembrane region" description="Helical" evidence="1">
    <location>
        <begin position="114"/>
        <end position="135"/>
    </location>
</feature>
<feature type="transmembrane region" description="Helical" evidence="1">
    <location>
        <begin position="207"/>
        <end position="225"/>
    </location>
</feature>
<sequence>MRHSDRPSLLTKFFNLDAKLASSPWGRAAVIVLALVLTIAMTYLLMGKREVIAADTRDYLAFSPLRVFGYPSFLMLMSSIADVRISTVIIQTLIFLGSSVFLALVVLKATRSLVLTLALTVLLYGNIVTTIYNYIAVTESLVTSSAMVALGALIQFYRTRRLSWFVLICAVAALNIAIRPAGQVYLPFLIVIGLYSWLALRVSLARMAGAFVLTVLVSYGSIYAVNYTVHGFTGTNSNHGTGLLGKAMLLAPKHAGEFAGTPLQEPVSELARIMEPVVSRLDQMENDRARTLISQTYVNYLRFGVLFPMYRDRYNHADGWDRELYVRDIASAIVSRDRAGYLELSWREFMALVTLAPIMTPAEADTARADVERLAPWPYDGDENWEYESGPRLLKMEIGIGDAQRGTATVVAFRVIYYGFYVIGIGGILVMVVTAVRRRPIDLDLQIIGSSAILYAGTISMTALGDVGGVRYLVPIWPCIAVSWIFAADWVRVKALAPRTAAGTDYAPGRRPAIS</sequence>
<dbReference type="AlphaFoldDB" id="A0A512DM67"/>
<reference evidence="2 3" key="1">
    <citation type="submission" date="2019-07" db="EMBL/GenBank/DDBJ databases">
        <title>Whole genome shotgun sequence of Skermanella aerolata NBRC 106429.</title>
        <authorList>
            <person name="Hosoyama A."/>
            <person name="Uohara A."/>
            <person name="Ohji S."/>
            <person name="Ichikawa N."/>
        </authorList>
    </citation>
    <scope>NUCLEOTIDE SEQUENCE [LARGE SCALE GENOMIC DNA]</scope>
    <source>
        <strain evidence="2 3">NBRC 106429</strain>
    </source>
</reference>
<dbReference type="EMBL" id="BJYZ01000006">
    <property type="protein sequence ID" value="GEO37566.1"/>
    <property type="molecule type" value="Genomic_DNA"/>
</dbReference>
<keyword evidence="1" id="KW-1133">Transmembrane helix</keyword>
<feature type="transmembrane region" description="Helical" evidence="1">
    <location>
        <begin position="415"/>
        <end position="436"/>
    </location>
</feature>
<evidence type="ECO:0000256" key="1">
    <source>
        <dbReference type="SAM" id="Phobius"/>
    </source>
</evidence>
<feature type="transmembrane region" description="Helical" evidence="1">
    <location>
        <begin position="59"/>
        <end position="81"/>
    </location>
</feature>
<keyword evidence="3" id="KW-1185">Reference proteome</keyword>
<evidence type="ECO:0000313" key="3">
    <source>
        <dbReference type="Proteomes" id="UP000321523"/>
    </source>
</evidence>
<comment type="caution">
    <text evidence="2">The sequence shown here is derived from an EMBL/GenBank/DDBJ whole genome shotgun (WGS) entry which is preliminary data.</text>
</comment>
<dbReference type="Proteomes" id="UP000321523">
    <property type="component" value="Unassembled WGS sequence"/>
</dbReference>
<keyword evidence="1" id="KW-0812">Transmembrane</keyword>
<dbReference type="OrthoDB" id="7330109at2"/>
<organism evidence="2 3">
    <name type="scientific">Skermanella aerolata</name>
    <dbReference type="NCBI Taxonomy" id="393310"/>
    <lineage>
        <taxon>Bacteria</taxon>
        <taxon>Pseudomonadati</taxon>
        <taxon>Pseudomonadota</taxon>
        <taxon>Alphaproteobacteria</taxon>
        <taxon>Rhodospirillales</taxon>
        <taxon>Azospirillaceae</taxon>
        <taxon>Skermanella</taxon>
    </lineage>
</organism>
<dbReference type="RefSeq" id="WP_044427343.1">
    <property type="nucleotide sequence ID" value="NZ_BJYZ01000006.1"/>
</dbReference>
<protein>
    <recommendedName>
        <fullName evidence="4">Glycosyltransferase RgtA/B/C/D-like domain-containing protein</fullName>
    </recommendedName>
</protein>
<gene>
    <name evidence="2" type="ORF">SAE02_17140</name>
</gene>
<proteinExistence type="predicted"/>